<evidence type="ECO:0000256" key="1">
    <source>
        <dbReference type="SAM" id="MobiDB-lite"/>
    </source>
</evidence>
<evidence type="ECO:0008006" key="5">
    <source>
        <dbReference type="Google" id="ProtNLM"/>
    </source>
</evidence>
<organism evidence="3 4">
    <name type="scientific">Streptomyces yunnanensis</name>
    <dbReference type="NCBI Taxonomy" id="156453"/>
    <lineage>
        <taxon>Bacteria</taxon>
        <taxon>Bacillati</taxon>
        <taxon>Actinomycetota</taxon>
        <taxon>Actinomycetes</taxon>
        <taxon>Kitasatosporales</taxon>
        <taxon>Streptomycetaceae</taxon>
        <taxon>Streptomyces</taxon>
    </lineage>
</organism>
<dbReference type="EMBL" id="CP095749">
    <property type="protein sequence ID" value="WEB43005.1"/>
    <property type="molecule type" value="Genomic_DNA"/>
</dbReference>
<name>A0ABY8AGF6_9ACTN</name>
<keyword evidence="4" id="KW-1185">Reference proteome</keyword>
<feature type="region of interest" description="Disordered" evidence="1">
    <location>
        <begin position="1"/>
        <end position="26"/>
    </location>
</feature>
<evidence type="ECO:0000256" key="2">
    <source>
        <dbReference type="SAM" id="Phobius"/>
    </source>
</evidence>
<keyword evidence="2" id="KW-0472">Membrane</keyword>
<feature type="region of interest" description="Disordered" evidence="1">
    <location>
        <begin position="181"/>
        <end position="207"/>
    </location>
</feature>
<feature type="compositionally biased region" description="Gly residues" evidence="1">
    <location>
        <begin position="185"/>
        <end position="197"/>
    </location>
</feature>
<evidence type="ECO:0000313" key="3">
    <source>
        <dbReference type="EMBL" id="WEB43005.1"/>
    </source>
</evidence>
<evidence type="ECO:0000313" key="4">
    <source>
        <dbReference type="Proteomes" id="UP001218629"/>
    </source>
</evidence>
<proteinExistence type="predicted"/>
<feature type="region of interest" description="Disordered" evidence="1">
    <location>
        <begin position="478"/>
        <end position="500"/>
    </location>
</feature>
<reference evidence="3 4" key="1">
    <citation type="submission" date="2022-03" db="EMBL/GenBank/DDBJ databases">
        <title>Streptomyces yunnanensis P86,complete genome.</title>
        <authorList>
            <person name="Chen S."/>
            <person name="Zhang Q."/>
        </authorList>
    </citation>
    <scope>NUCLEOTIDE SEQUENCE [LARGE SCALE GENOMIC DNA]</scope>
    <source>
        <strain evidence="3 4">P86</strain>
    </source>
</reference>
<sequence>MSTEDTPQNQDTPQSPRPTRRGRRTPLVIASVAGAVLVAGGGAAYWASSASGGTGQAGPTKGDPPPLALDSASIAVGEPSPHQDRYHVVGTLPEGPRSAPVYRPAGEVDRSAVERLAKALDVSGTVRSDGAWWTVGTPGPDGRGTTLRVARTGAGNWVFSRYGGGDGTKCPLIDDRPGCPSYRGGADGGDGGSGNAGSGPASEAKARQAVRPVLAALGQPDARLDAHQTYAAVRVVTADPVIGGLPTYGWQSRLQVGSDGQLIGGSGELANPVKGASYPVRDARTTLNALGGDGRTMRPLAHCPSAPTFQQKGDKAPGGGGIAPCEPAPTGSRPVSEVTGAVFGLATRYSHGGQVLVPSWLYTVRVPGAAGTAGSTSTIAGTAVDPKFLRGSRPPAPKPSTPGTTAMTLSGYEVADGGRKLTVHFWGGVCSTYEVGAQESDDTVRVSVTAKDEHPGQICVKIAKDFSKTVTLEKPLDGRKVVDGSSGRTVAPRQDAAQGQ</sequence>
<feature type="transmembrane region" description="Helical" evidence="2">
    <location>
        <begin position="27"/>
        <end position="47"/>
    </location>
</feature>
<keyword evidence="2" id="KW-0812">Transmembrane</keyword>
<feature type="compositionally biased region" description="Polar residues" evidence="1">
    <location>
        <begin position="1"/>
        <end position="11"/>
    </location>
</feature>
<keyword evidence="2" id="KW-1133">Transmembrane helix</keyword>
<accession>A0ABY8AGF6</accession>
<dbReference type="Proteomes" id="UP001218629">
    <property type="component" value="Chromosome"/>
</dbReference>
<dbReference type="RefSeq" id="WP_275309533.1">
    <property type="nucleotide sequence ID" value="NZ_CP095749.1"/>
</dbReference>
<gene>
    <name evidence="3" type="ORF">MOV08_29605</name>
</gene>
<protein>
    <recommendedName>
        <fullName evidence="5">Large membrane protein</fullName>
    </recommendedName>
</protein>